<feature type="chain" id="PRO_5003335849" evidence="1">
    <location>
        <begin position="26"/>
        <end position="248"/>
    </location>
</feature>
<dbReference type="STRING" id="545695.TREAZ_0519"/>
<dbReference type="RefSeq" id="WP_015711433.1">
    <property type="nucleotide sequence ID" value="NC_015577.1"/>
</dbReference>
<feature type="signal peptide" evidence="1">
    <location>
        <begin position="1"/>
        <end position="25"/>
    </location>
</feature>
<name>F5YC54_LEAAZ</name>
<gene>
    <name evidence="2" type="ordered locus">TREAZ_0519</name>
</gene>
<dbReference type="InParanoid" id="F5YC54"/>
<organism evidence="2 3">
    <name type="scientific">Leadbettera azotonutricia (strain ATCC BAA-888 / DSM 13862 / ZAS-9)</name>
    <name type="common">Treponema azotonutricium</name>
    <dbReference type="NCBI Taxonomy" id="545695"/>
    <lineage>
        <taxon>Bacteria</taxon>
        <taxon>Pseudomonadati</taxon>
        <taxon>Spirochaetota</taxon>
        <taxon>Spirochaetia</taxon>
        <taxon>Spirochaetales</taxon>
        <taxon>Breznakiellaceae</taxon>
        <taxon>Leadbettera</taxon>
    </lineage>
</organism>
<dbReference type="PROSITE" id="PS51257">
    <property type="entry name" value="PROKAR_LIPOPROTEIN"/>
    <property type="match status" value="1"/>
</dbReference>
<evidence type="ECO:0000313" key="2">
    <source>
        <dbReference type="EMBL" id="AEF81871.1"/>
    </source>
</evidence>
<keyword evidence="2" id="KW-0449">Lipoprotein</keyword>
<reference evidence="3" key="1">
    <citation type="submission" date="2009-12" db="EMBL/GenBank/DDBJ databases">
        <title>Complete sequence of Treponema azotonutricium strain ZAS-9.</title>
        <authorList>
            <person name="Tetu S.G."/>
            <person name="Matson E."/>
            <person name="Ren Q."/>
            <person name="Seshadri R."/>
            <person name="Elbourne L."/>
            <person name="Hassan K.A."/>
            <person name="Durkin A."/>
            <person name="Radune D."/>
            <person name="Mohamoud Y."/>
            <person name="Shay R."/>
            <person name="Jin S."/>
            <person name="Zhang X."/>
            <person name="Lucey K."/>
            <person name="Ballor N.R."/>
            <person name="Ottesen E."/>
            <person name="Rosenthal R."/>
            <person name="Allen A."/>
            <person name="Leadbetter J.R."/>
            <person name="Paulsen I.T."/>
        </authorList>
    </citation>
    <scope>NUCLEOTIDE SEQUENCE [LARGE SCALE GENOMIC DNA]</scope>
    <source>
        <strain evidence="3">ATCC BAA-888 / DSM 13862 / ZAS-9</strain>
    </source>
</reference>
<keyword evidence="1" id="KW-0732">Signal</keyword>
<evidence type="ECO:0000256" key="1">
    <source>
        <dbReference type="SAM" id="SignalP"/>
    </source>
</evidence>
<sequence length="248" mass="26496">MAKKIVLLKALCGAFVMAILSGCIADPVDPEPQLAALDGTVWAGPQGDTGWVTLAFRAAAGGDQKKDAAIQFASETNPGNTAHTEEYTYDETAREGFMPKPIRSSPSVDYEAPGAFALGAGDKTLRFTDFQGSGSPLTLKKLLPDAGNTFALIDPLPGDLENTIWVSEGFRTDDWVTLSFRGANGSMIVQVSHVADSTQYSRVYTYSGNTKTGGIVSVGSFEILENGVKLTMVNYYGHGVPVDFKRVR</sequence>
<protein>
    <submittedName>
        <fullName evidence="2">Putative lipoprotein</fullName>
    </submittedName>
</protein>
<dbReference type="OrthoDB" id="9827282at2"/>
<reference evidence="2 3" key="2">
    <citation type="journal article" date="2011" name="ISME J.">
        <title>RNA-seq reveals cooperative metabolic interactions between two termite-gut spirochete species in co-culture.</title>
        <authorList>
            <person name="Rosenthal A.Z."/>
            <person name="Matson E.G."/>
            <person name="Eldar A."/>
            <person name="Leadbetter J.R."/>
        </authorList>
    </citation>
    <scope>NUCLEOTIDE SEQUENCE [LARGE SCALE GENOMIC DNA]</scope>
    <source>
        <strain evidence="3">ATCC BAA-888 / DSM 13862 / ZAS-9</strain>
    </source>
</reference>
<evidence type="ECO:0000313" key="3">
    <source>
        <dbReference type="Proteomes" id="UP000009222"/>
    </source>
</evidence>
<proteinExistence type="predicted"/>
<dbReference type="HOGENOM" id="CLU_1119758_0_0_12"/>
<dbReference type="KEGG" id="taz:TREAZ_0519"/>
<accession>F5YC54</accession>
<dbReference type="AlphaFoldDB" id="F5YC54"/>
<dbReference type="Proteomes" id="UP000009222">
    <property type="component" value="Chromosome"/>
</dbReference>
<keyword evidence="3" id="KW-1185">Reference proteome</keyword>
<dbReference type="EMBL" id="CP001841">
    <property type="protein sequence ID" value="AEF81871.1"/>
    <property type="molecule type" value="Genomic_DNA"/>
</dbReference>